<dbReference type="Proteomes" id="UP001310386">
    <property type="component" value="Unassembled WGS sequence"/>
</dbReference>
<evidence type="ECO:0000256" key="1">
    <source>
        <dbReference type="ARBA" id="ARBA00004196"/>
    </source>
</evidence>
<evidence type="ECO:0000313" key="7">
    <source>
        <dbReference type="Proteomes" id="UP001310386"/>
    </source>
</evidence>
<proteinExistence type="inferred from homology"/>
<feature type="signal peptide" evidence="4">
    <location>
        <begin position="1"/>
        <end position="20"/>
    </location>
</feature>
<dbReference type="SUPFAM" id="SSF53822">
    <property type="entry name" value="Periplasmic binding protein-like I"/>
    <property type="match status" value="1"/>
</dbReference>
<comment type="caution">
    <text evidence="6">The sequence shown here is derived from an EMBL/GenBank/DDBJ whole genome shotgun (WGS) entry which is preliminary data.</text>
</comment>
<dbReference type="RefSeq" id="WP_371754583.1">
    <property type="nucleotide sequence ID" value="NZ_JAYJLD010000017.1"/>
</dbReference>
<name>A0ABU5ZIW6_9BACL</name>
<gene>
    <name evidence="6" type="ORF">VF724_12400</name>
</gene>
<dbReference type="Pfam" id="PF13407">
    <property type="entry name" value="Peripla_BP_4"/>
    <property type="match status" value="1"/>
</dbReference>
<keyword evidence="7" id="KW-1185">Reference proteome</keyword>
<dbReference type="InterPro" id="IPR025997">
    <property type="entry name" value="SBP_2_dom"/>
</dbReference>
<evidence type="ECO:0000256" key="3">
    <source>
        <dbReference type="ARBA" id="ARBA00022729"/>
    </source>
</evidence>
<reference evidence="6" key="1">
    <citation type="submission" date="2023-12" db="EMBL/GenBank/DDBJ databases">
        <title>Fervidustalea candida gen. nov., sp. nov., a novel member of the family Paenibacillaceae isolated from a geothermal area.</title>
        <authorList>
            <person name="Li W.-J."/>
            <person name="Jiao J.-Y."/>
            <person name="Chen Y."/>
        </authorList>
    </citation>
    <scope>NUCLEOTIDE SEQUENCE</scope>
    <source>
        <strain evidence="6">SYSU GA230002</strain>
    </source>
</reference>
<dbReference type="PANTHER" id="PTHR46847">
    <property type="entry name" value="D-ALLOSE-BINDING PERIPLASMIC PROTEIN-RELATED"/>
    <property type="match status" value="1"/>
</dbReference>
<evidence type="ECO:0000256" key="2">
    <source>
        <dbReference type="ARBA" id="ARBA00007639"/>
    </source>
</evidence>
<comment type="similarity">
    <text evidence="2">Belongs to the bacterial solute-binding protein 2 family.</text>
</comment>
<keyword evidence="3 4" id="KW-0732">Signal</keyword>
<dbReference type="CDD" id="cd06309">
    <property type="entry name" value="PBP1_galactofuranose_YtfQ-like"/>
    <property type="match status" value="1"/>
</dbReference>
<dbReference type="Gene3D" id="3.40.50.2300">
    <property type="match status" value="2"/>
</dbReference>
<dbReference type="InterPro" id="IPR028082">
    <property type="entry name" value="Peripla_BP_I"/>
</dbReference>
<comment type="subcellular location">
    <subcellularLocation>
        <location evidence="1">Cell envelope</location>
    </subcellularLocation>
</comment>
<evidence type="ECO:0000313" key="6">
    <source>
        <dbReference type="EMBL" id="MEB3102463.1"/>
    </source>
</evidence>
<organism evidence="6 7">
    <name type="scientific">Ferviditalea candida</name>
    <dbReference type="NCBI Taxonomy" id="3108399"/>
    <lineage>
        <taxon>Bacteria</taxon>
        <taxon>Bacillati</taxon>
        <taxon>Bacillota</taxon>
        <taxon>Bacilli</taxon>
        <taxon>Bacillales</taxon>
        <taxon>Paenibacillaceae</taxon>
        <taxon>Ferviditalea</taxon>
    </lineage>
</organism>
<evidence type="ECO:0000256" key="4">
    <source>
        <dbReference type="SAM" id="SignalP"/>
    </source>
</evidence>
<protein>
    <submittedName>
        <fullName evidence="6">ABC transporter substrate-binding protein</fullName>
    </submittedName>
</protein>
<feature type="chain" id="PRO_5046668937" evidence="4">
    <location>
        <begin position="21"/>
        <end position="337"/>
    </location>
</feature>
<dbReference type="EMBL" id="JAYJLD010000017">
    <property type="protein sequence ID" value="MEB3102463.1"/>
    <property type="molecule type" value="Genomic_DNA"/>
</dbReference>
<dbReference type="PANTHER" id="PTHR46847:SF3">
    <property type="entry name" value="GALACTOFURANOSE-BINDING PROTEIN YTFQ"/>
    <property type="match status" value="1"/>
</dbReference>
<evidence type="ECO:0000259" key="5">
    <source>
        <dbReference type="Pfam" id="PF13407"/>
    </source>
</evidence>
<sequence>MKKFSFIMALVLVLSMVAVGCGGGGKEAGGNTENAPKESAGAQQDAGAKKLVIGFSQTDNGNPWKVAQTKSIREEAKKRGYELVYTDAQGDTAKQLSDVEDMIARGVNYIILSPREFEGLAPALDAAKKAGIPVILVDRKAKGTAGQDYLTYIGSNFIEEGKRAGEWLAQVTGGKAKIVELTGTAGASVAIDRKAGFEQAIKPYKDMEIIASQTGNFSQAEGQKVMENLLQSYGDKITAVYAHNDGMAIGAINAIEAAGKVPGKDIIIVSVDGTKDALQAIIDGKMGATVECSPFFGPPAFDVIEKHAKGETIQPEIINKDNFFNKDNAAEFVNKAY</sequence>
<dbReference type="PROSITE" id="PS51257">
    <property type="entry name" value="PROKAR_LIPOPROTEIN"/>
    <property type="match status" value="1"/>
</dbReference>
<feature type="domain" description="Periplasmic binding protein" evidence="5">
    <location>
        <begin position="53"/>
        <end position="291"/>
    </location>
</feature>
<accession>A0ABU5ZIW6</accession>